<evidence type="ECO:0000313" key="2">
    <source>
        <dbReference type="Proteomes" id="UP000738517"/>
    </source>
</evidence>
<reference evidence="1 2" key="1">
    <citation type="journal article" date="2017" name="Int. J. Syst. Evol. Microbiol.">
        <title>Photobacterium alginatilyticum sp. nov., a marine bacterium isolated from bottom seawater.</title>
        <authorList>
            <person name="Wang X."/>
            <person name="Wang Y."/>
            <person name="Yang X."/>
            <person name="Sun H."/>
            <person name="Li B."/>
            <person name="Zhang X.H."/>
        </authorList>
    </citation>
    <scope>NUCLEOTIDE SEQUENCE [LARGE SCALE GENOMIC DNA]</scope>
    <source>
        <strain evidence="1 2">P03D4</strain>
    </source>
</reference>
<name>A0ABW9YCC3_9GAMM</name>
<evidence type="ECO:0000313" key="1">
    <source>
        <dbReference type="EMBL" id="NBI51368.1"/>
    </source>
</evidence>
<gene>
    <name evidence="1" type="ORF">EIZ48_02115</name>
</gene>
<dbReference type="EMBL" id="RSEJ01000001">
    <property type="protein sequence ID" value="NBI51368.1"/>
    <property type="molecule type" value="Genomic_DNA"/>
</dbReference>
<comment type="caution">
    <text evidence="1">The sequence shown here is derived from an EMBL/GenBank/DDBJ whole genome shotgun (WGS) entry which is preliminary data.</text>
</comment>
<protein>
    <submittedName>
        <fullName evidence="1">Uncharacterized protein</fullName>
    </submittedName>
</protein>
<organism evidence="1 2">
    <name type="scientific">Photobacterium alginatilyticum</name>
    <dbReference type="NCBI Taxonomy" id="1775171"/>
    <lineage>
        <taxon>Bacteria</taxon>
        <taxon>Pseudomonadati</taxon>
        <taxon>Pseudomonadota</taxon>
        <taxon>Gammaproteobacteria</taxon>
        <taxon>Vibrionales</taxon>
        <taxon>Vibrionaceae</taxon>
        <taxon>Photobacterium</taxon>
    </lineage>
</organism>
<dbReference type="Proteomes" id="UP000738517">
    <property type="component" value="Unassembled WGS sequence"/>
</dbReference>
<sequence length="136" mass="14806">MNAKKALKKLKKKVEKVPNRSTEQLKQLGKAAASVAGVDEDVRREVIDISQQAMLSAVSELATPFNPVLSWFREGGELQFSASSLPSFRSVIKLPSSLNAKQALVRVPLKSPACKRCPALNNGVCKCAAKKFNIRV</sequence>
<dbReference type="RefSeq" id="WP_160648459.1">
    <property type="nucleotide sequence ID" value="NZ_RSEJ01000001.1"/>
</dbReference>
<proteinExistence type="predicted"/>
<accession>A0ABW9YCC3</accession>
<keyword evidence="2" id="KW-1185">Reference proteome</keyword>